<dbReference type="Proteomes" id="UP000556084">
    <property type="component" value="Unassembled WGS sequence"/>
</dbReference>
<sequence length="212" mass="21279">MTIRTLRITAAAFTAAAALTLTACGSSSDSKKDDKAAAADPQASDATSDQGSDAGADGDEGGSDTEGSSAKAGACTPAAVKFEARAVKSPVNHVLLVATNTSKSPCTAYGFPFLRFDEDQASSGVTEESKPQGKITLAPGKSAYAGVLASAADGSGGKGHEAKKLAVTWQNPDGNPIEGGPSQADVPGGSLHVDDSAKTTYWLDSEAAALKW</sequence>
<feature type="chain" id="PRO_5039303042" description="DUF4232 domain-containing protein" evidence="2">
    <location>
        <begin position="24"/>
        <end position="212"/>
    </location>
</feature>
<feature type="signal peptide" evidence="2">
    <location>
        <begin position="1"/>
        <end position="23"/>
    </location>
</feature>
<reference evidence="4 5" key="1">
    <citation type="submission" date="2020-08" db="EMBL/GenBank/DDBJ databases">
        <title>Genomic Encyclopedia of Type Strains, Phase III (KMG-III): the genomes of soil and plant-associated and newly described type strains.</title>
        <authorList>
            <person name="Whitman W."/>
        </authorList>
    </citation>
    <scope>NUCLEOTIDE SEQUENCE [LARGE SCALE GENOMIC DNA]</scope>
    <source>
        <strain evidence="4 5">CECT 3266</strain>
    </source>
</reference>
<evidence type="ECO:0000259" key="3">
    <source>
        <dbReference type="Pfam" id="PF14016"/>
    </source>
</evidence>
<feature type="domain" description="DUF4232" evidence="3">
    <location>
        <begin position="75"/>
        <end position="202"/>
    </location>
</feature>
<comment type="caution">
    <text evidence="4">The sequence shown here is derived from an EMBL/GenBank/DDBJ whole genome shotgun (WGS) entry which is preliminary data.</text>
</comment>
<dbReference type="EMBL" id="JACHJH010000004">
    <property type="protein sequence ID" value="MBB4893985.1"/>
    <property type="molecule type" value="Genomic_DNA"/>
</dbReference>
<dbReference type="RefSeq" id="WP_184349836.1">
    <property type="nucleotide sequence ID" value="NZ_JACHJH010000004.1"/>
</dbReference>
<name>A0A7W7LPD7_9ACTN</name>
<feature type="compositionally biased region" description="Low complexity" evidence="1">
    <location>
        <begin position="38"/>
        <end position="55"/>
    </location>
</feature>
<feature type="region of interest" description="Disordered" evidence="1">
    <location>
        <begin position="170"/>
        <end position="190"/>
    </location>
</feature>
<evidence type="ECO:0000256" key="1">
    <source>
        <dbReference type="SAM" id="MobiDB-lite"/>
    </source>
</evidence>
<protein>
    <recommendedName>
        <fullName evidence="3">DUF4232 domain-containing protein</fullName>
    </recommendedName>
</protein>
<dbReference type="AlphaFoldDB" id="A0A7W7LPD7"/>
<dbReference type="Pfam" id="PF14016">
    <property type="entry name" value="DUF4232"/>
    <property type="match status" value="1"/>
</dbReference>
<proteinExistence type="predicted"/>
<keyword evidence="5" id="KW-1185">Reference proteome</keyword>
<dbReference type="InterPro" id="IPR025326">
    <property type="entry name" value="DUF4232"/>
</dbReference>
<evidence type="ECO:0000256" key="2">
    <source>
        <dbReference type="SAM" id="SignalP"/>
    </source>
</evidence>
<accession>A0A7W7LPD7</accession>
<organism evidence="4 5">
    <name type="scientific">Streptomyces olivoverticillatus</name>
    <dbReference type="NCBI Taxonomy" id="66427"/>
    <lineage>
        <taxon>Bacteria</taxon>
        <taxon>Bacillati</taxon>
        <taxon>Actinomycetota</taxon>
        <taxon>Actinomycetes</taxon>
        <taxon>Kitasatosporales</taxon>
        <taxon>Streptomycetaceae</taxon>
        <taxon>Streptomyces</taxon>
    </lineage>
</organism>
<dbReference type="PROSITE" id="PS51257">
    <property type="entry name" value="PROKAR_LIPOPROTEIN"/>
    <property type="match status" value="1"/>
</dbReference>
<evidence type="ECO:0000313" key="4">
    <source>
        <dbReference type="EMBL" id="MBB4893985.1"/>
    </source>
</evidence>
<evidence type="ECO:0000313" key="5">
    <source>
        <dbReference type="Proteomes" id="UP000556084"/>
    </source>
</evidence>
<gene>
    <name evidence="4" type="ORF">FHS39_003019</name>
</gene>
<keyword evidence="2" id="KW-0732">Signal</keyword>
<feature type="region of interest" description="Disordered" evidence="1">
    <location>
        <begin position="24"/>
        <end position="72"/>
    </location>
</feature>